<dbReference type="Pfam" id="PF13187">
    <property type="entry name" value="Fer4_9"/>
    <property type="match status" value="1"/>
</dbReference>
<dbReference type="CDD" id="cd19096">
    <property type="entry name" value="AKR_Fe-S_oxidoreductase"/>
    <property type="match status" value="1"/>
</dbReference>
<keyword evidence="3" id="KW-0411">Iron-sulfur</keyword>
<organism evidence="5 6">
    <name type="scientific">Lachnospira hominis</name>
    <name type="common">ex Liu et al. 2021</name>
    <dbReference type="NCBI Taxonomy" id="2763051"/>
    <lineage>
        <taxon>Bacteria</taxon>
        <taxon>Bacillati</taxon>
        <taxon>Bacillota</taxon>
        <taxon>Clostridia</taxon>
        <taxon>Lachnospirales</taxon>
        <taxon>Lachnospiraceae</taxon>
        <taxon>Lachnospira</taxon>
    </lineage>
</organism>
<dbReference type="PROSITE" id="PS00198">
    <property type="entry name" value="4FE4S_FER_1"/>
    <property type="match status" value="2"/>
</dbReference>
<gene>
    <name evidence="5" type="ORF">H8S01_04970</name>
</gene>
<evidence type="ECO:0000256" key="1">
    <source>
        <dbReference type="ARBA" id="ARBA00022723"/>
    </source>
</evidence>
<dbReference type="Gene3D" id="3.30.70.20">
    <property type="match status" value="1"/>
</dbReference>
<proteinExistence type="predicted"/>
<reference evidence="5 6" key="1">
    <citation type="submission" date="2020-08" db="EMBL/GenBank/DDBJ databases">
        <title>Genome public.</title>
        <authorList>
            <person name="Liu C."/>
            <person name="Sun Q."/>
        </authorList>
    </citation>
    <scope>NUCLEOTIDE SEQUENCE [LARGE SCALE GENOMIC DNA]</scope>
    <source>
        <strain evidence="5 6">NSJ-43</strain>
    </source>
</reference>
<comment type="caution">
    <text evidence="5">The sequence shown here is derived from an EMBL/GenBank/DDBJ whole genome shotgun (WGS) entry which is preliminary data.</text>
</comment>
<dbReference type="Gene3D" id="3.20.20.100">
    <property type="entry name" value="NADP-dependent oxidoreductase domain"/>
    <property type="match status" value="1"/>
</dbReference>
<keyword evidence="6" id="KW-1185">Reference proteome</keyword>
<dbReference type="InterPro" id="IPR020471">
    <property type="entry name" value="AKR"/>
</dbReference>
<dbReference type="InterPro" id="IPR023210">
    <property type="entry name" value="NADP_OxRdtase_dom"/>
</dbReference>
<feature type="domain" description="4Fe-4S ferredoxin-type" evidence="4">
    <location>
        <begin position="326"/>
        <end position="357"/>
    </location>
</feature>
<accession>A0ABR7FYP3</accession>
<dbReference type="SUPFAM" id="SSF46548">
    <property type="entry name" value="alpha-helical ferredoxin"/>
    <property type="match status" value="1"/>
</dbReference>
<dbReference type="Pfam" id="PF00248">
    <property type="entry name" value="Aldo_ket_red"/>
    <property type="match status" value="1"/>
</dbReference>
<dbReference type="PANTHER" id="PTHR43312:SF2">
    <property type="entry name" value="OXIDOREDUCTASE"/>
    <property type="match status" value="1"/>
</dbReference>
<evidence type="ECO:0000256" key="3">
    <source>
        <dbReference type="ARBA" id="ARBA00023014"/>
    </source>
</evidence>
<evidence type="ECO:0000259" key="4">
    <source>
        <dbReference type="PROSITE" id="PS51379"/>
    </source>
</evidence>
<dbReference type="SUPFAM" id="SSF51430">
    <property type="entry name" value="NAD(P)-linked oxidoreductase"/>
    <property type="match status" value="1"/>
</dbReference>
<keyword evidence="2" id="KW-0408">Iron</keyword>
<sequence>MKKLGFGTMRLPLINPEDKTSIDQNYFNQLADKFIEKGFNYFDTAYPYHDEKSEGAIKKALTERYDRKDYILADKMPTILVKSGDEYPMYFNRQLERTGAEYFDYYLMHNMGKDRYAKTTEFGGFEFAEEMKKEGKIRKLGFSFHDDAETLDRILTEHPDVDFVQLQINYFDWNNKIIQSRLCYETVVRHCKPIIVMEPVKGGTLANLPKEAADLLREFNPDASPASYALRFAASLDNVFMVLSGMNTMEQVLDNTSVFDNLTPLNEEEKEILEKVIKIIEKSVEIPCTSCGYCMEVCPKNIPIPQLFGLYNNYKINNNFSNMYHNRIIYNRGKSSDCLNCHRCEKNCPQHIAIPDNLKKIAAFEK</sequence>
<evidence type="ECO:0000313" key="5">
    <source>
        <dbReference type="EMBL" id="MBC5680315.1"/>
    </source>
</evidence>
<keyword evidence="1" id="KW-0479">Metal-binding</keyword>
<dbReference type="Proteomes" id="UP000628463">
    <property type="component" value="Unassembled WGS sequence"/>
</dbReference>
<dbReference type="PANTHER" id="PTHR43312">
    <property type="entry name" value="D-THREO-ALDOSE 1-DEHYDROGENASE"/>
    <property type="match status" value="1"/>
</dbReference>
<name>A0ABR7FYP3_9FIRM</name>
<dbReference type="RefSeq" id="WP_186836404.1">
    <property type="nucleotide sequence ID" value="NZ_JACOPD010000003.1"/>
</dbReference>
<feature type="domain" description="4Fe-4S ferredoxin-type" evidence="4">
    <location>
        <begin position="278"/>
        <end position="308"/>
    </location>
</feature>
<dbReference type="EMBL" id="JACOPD010000003">
    <property type="protein sequence ID" value="MBC5680315.1"/>
    <property type="molecule type" value="Genomic_DNA"/>
</dbReference>
<protein>
    <submittedName>
        <fullName evidence="5">Aldo/keto reductase</fullName>
    </submittedName>
</protein>
<dbReference type="InterPro" id="IPR017900">
    <property type="entry name" value="4Fe4S_Fe_S_CS"/>
</dbReference>
<evidence type="ECO:0000256" key="2">
    <source>
        <dbReference type="ARBA" id="ARBA00023004"/>
    </source>
</evidence>
<dbReference type="PRINTS" id="PR00069">
    <property type="entry name" value="ALDKETRDTASE"/>
</dbReference>
<dbReference type="InterPro" id="IPR053135">
    <property type="entry name" value="AKR2_Oxidoreductase"/>
</dbReference>
<evidence type="ECO:0000313" key="6">
    <source>
        <dbReference type="Proteomes" id="UP000628463"/>
    </source>
</evidence>
<dbReference type="InterPro" id="IPR036812">
    <property type="entry name" value="NAD(P)_OxRdtase_dom_sf"/>
</dbReference>
<dbReference type="PROSITE" id="PS51379">
    <property type="entry name" value="4FE4S_FER_2"/>
    <property type="match status" value="2"/>
</dbReference>
<dbReference type="InterPro" id="IPR017896">
    <property type="entry name" value="4Fe4S_Fe-S-bd"/>
</dbReference>